<sequence>MARAFGPDVSRRDLLRLGGLGLAGIALAGVGTGLTGCAPTASGSGGGSSSTGTLNMLYFGDQKAATTLQNSLQPQVKKIDKDLSIKVTAINGTDWNDFLAKVLTLIAAGQAPDLVSVATEGLQLMASKKLITPLDSYVTKDMATLKDTYFNDIHPALIEAMMFEGHLYNMPDSFNAGSMFFNSGVLQKAGAAAPGPTWTMDDFHTTAQQIKSTGGQILPFDWVVRLWGSWTSFLYANDGNLLEEGKYPGGDWLWSKAYAAGDPAIAGRQGGWKWGTPTANSDAAVEALQYVIDMQKAGLSPSPDVGGGGTLQGLFSSGRIGMSIGGGFWAGGLHNAGMAPGSFNVQFFPRWKSNKSLFGTGGYSIFESSQKKDAAWEVIKMMIRPESFDIMFPGNVTTPGRKSLMTAQRYAPTGPDNWKVFYDQLDGSVPISAPPYYNALATSLNQRTTQAVSAGRAKPSLDAMQADLEKISKGS</sequence>
<accession>A0ABZ0SNH9</accession>
<dbReference type="InterPro" id="IPR006311">
    <property type="entry name" value="TAT_signal"/>
</dbReference>
<proteinExistence type="predicted"/>
<dbReference type="Gene3D" id="3.40.190.10">
    <property type="entry name" value="Periplasmic binding protein-like II"/>
    <property type="match status" value="1"/>
</dbReference>
<dbReference type="PANTHER" id="PTHR43649">
    <property type="entry name" value="ARABINOSE-BINDING PROTEIN-RELATED"/>
    <property type="match status" value="1"/>
</dbReference>
<dbReference type="SUPFAM" id="SSF53850">
    <property type="entry name" value="Periplasmic binding protein-like II"/>
    <property type="match status" value="1"/>
</dbReference>
<name>A0ABZ0SNH9_9MICO</name>
<keyword evidence="2" id="KW-1185">Reference proteome</keyword>
<dbReference type="RefSeq" id="WP_320942104.1">
    <property type="nucleotide sequence ID" value="NZ_BAABEU010000001.1"/>
</dbReference>
<dbReference type="InterPro" id="IPR006059">
    <property type="entry name" value="SBP"/>
</dbReference>
<protein>
    <submittedName>
        <fullName evidence="1">Sugar ABC transporter substrate-binding protein</fullName>
    </submittedName>
</protein>
<gene>
    <name evidence="1" type="ORF">SM116_16760</name>
</gene>
<dbReference type="Pfam" id="PF01547">
    <property type="entry name" value="SBP_bac_1"/>
    <property type="match status" value="1"/>
</dbReference>
<evidence type="ECO:0000313" key="2">
    <source>
        <dbReference type="Proteomes" id="UP001323798"/>
    </source>
</evidence>
<dbReference type="Proteomes" id="UP001323798">
    <property type="component" value="Chromosome"/>
</dbReference>
<dbReference type="PROSITE" id="PS51318">
    <property type="entry name" value="TAT"/>
    <property type="match status" value="1"/>
</dbReference>
<dbReference type="CDD" id="cd13585">
    <property type="entry name" value="PBP2_TMBP_like"/>
    <property type="match status" value="1"/>
</dbReference>
<dbReference type="InterPro" id="IPR050490">
    <property type="entry name" value="Bact_solute-bd_prot1"/>
</dbReference>
<organism evidence="1 2">
    <name type="scientific">Microbacterium rhizosphaerae</name>
    <dbReference type="NCBI Taxonomy" id="1678237"/>
    <lineage>
        <taxon>Bacteria</taxon>
        <taxon>Bacillati</taxon>
        <taxon>Actinomycetota</taxon>
        <taxon>Actinomycetes</taxon>
        <taxon>Micrococcales</taxon>
        <taxon>Microbacteriaceae</taxon>
        <taxon>Microbacterium</taxon>
    </lineage>
</organism>
<dbReference type="PANTHER" id="PTHR43649:SF30">
    <property type="entry name" value="ABC TRANSPORTER SUBSTRATE-BINDING PROTEIN"/>
    <property type="match status" value="1"/>
</dbReference>
<evidence type="ECO:0000313" key="1">
    <source>
        <dbReference type="EMBL" id="WPR89388.1"/>
    </source>
</evidence>
<dbReference type="EMBL" id="CP139368">
    <property type="protein sequence ID" value="WPR89388.1"/>
    <property type="molecule type" value="Genomic_DNA"/>
</dbReference>
<reference evidence="1 2" key="1">
    <citation type="submission" date="2023-11" db="EMBL/GenBank/DDBJ databases">
        <title>Genome sequence of Microbacterium rhizosphaerae KACC 19337.</title>
        <authorList>
            <person name="Choi H."/>
            <person name="Kim S."/>
            <person name="Kim Y."/>
            <person name="Kwon S.-W."/>
            <person name="Heo J."/>
        </authorList>
    </citation>
    <scope>NUCLEOTIDE SEQUENCE [LARGE SCALE GENOMIC DNA]</scope>
    <source>
        <strain evidence="1 2">KACC 19337</strain>
    </source>
</reference>